<dbReference type="OrthoDB" id="10262962at2759"/>
<reference evidence="1" key="1">
    <citation type="journal article" date="2014" name="Genome Announc.">
        <title>Genome sequence of the yeast Cyberlindnera fabianii (Hansenula fabianii).</title>
        <authorList>
            <person name="Freel K.C."/>
            <person name="Sarilar V."/>
            <person name="Neuveglise C."/>
            <person name="Devillers H."/>
            <person name="Friedrich A."/>
            <person name="Schacherer J."/>
        </authorList>
    </citation>
    <scope>NUCLEOTIDE SEQUENCE</scope>
    <source>
        <strain evidence="1">YJS4271</strain>
    </source>
</reference>
<dbReference type="PhylomeDB" id="A0A061B3X3"/>
<accession>A0A061B3X3</accession>
<evidence type="ECO:0000313" key="1">
    <source>
        <dbReference type="EMBL" id="CDR44173.1"/>
    </source>
</evidence>
<dbReference type="VEuPathDB" id="FungiDB:BON22_4013"/>
<protein>
    <submittedName>
        <fullName evidence="1">CYFA0S14e00452g1_1</fullName>
    </submittedName>
</protein>
<dbReference type="EMBL" id="LK052899">
    <property type="protein sequence ID" value="CDR44173.1"/>
    <property type="molecule type" value="Genomic_DNA"/>
</dbReference>
<dbReference type="AlphaFoldDB" id="A0A061B3X3"/>
<sequence length="395" mass="44675">MKFSTVAGIATTVVVASAEANGHRQLISAPDYVSRPLSGFHHGSQSPLGVSETYNYCNMPRTNAYTYQNVSSDYELIYVELIHRHHKRTPYASNMLPGDTKDPNTSYPQITNGGEIDSFNHGKDLWSVYHDILGFLPEEYDPELVSYRYTNNNITHAVFNSLIKGMYPGANVTAELRELDNLEPNIPCSQADDLKAAIRSTDLWYEESNMTIYNELADQDGINKTGYPGFFGSIDHFFDNLSSKTCAGDAVNVTQEQFDTVMKLGHWEYDYTFYSSPNATEYGKYRYGNFTTELASHFEQVIDGSRTIKYQHNIAHDGSMSGLVALLSDFIDLGFFQWPGMGSEMVFQLYKANNEDYYLRIMYGGKEIKFTPIEDFFNYLDDLDVAEASAQCSDE</sequence>
<organism evidence="1">
    <name type="scientific">Cyberlindnera fabianii</name>
    <name type="common">Yeast</name>
    <name type="synonym">Hansenula fabianii</name>
    <dbReference type="NCBI Taxonomy" id="36022"/>
    <lineage>
        <taxon>Eukaryota</taxon>
        <taxon>Fungi</taxon>
        <taxon>Dikarya</taxon>
        <taxon>Ascomycota</taxon>
        <taxon>Saccharomycotina</taxon>
        <taxon>Saccharomycetes</taxon>
        <taxon>Phaffomycetales</taxon>
        <taxon>Phaffomycetaceae</taxon>
        <taxon>Cyberlindnera</taxon>
    </lineage>
</organism>
<dbReference type="GO" id="GO:0016791">
    <property type="term" value="F:phosphatase activity"/>
    <property type="evidence" value="ECO:0007669"/>
    <property type="project" value="TreeGrafter"/>
</dbReference>
<dbReference type="PANTHER" id="PTHR11567">
    <property type="entry name" value="ACID PHOSPHATASE-RELATED"/>
    <property type="match status" value="1"/>
</dbReference>
<dbReference type="Gene3D" id="3.40.50.1240">
    <property type="entry name" value="Phosphoglycerate mutase-like"/>
    <property type="match status" value="1"/>
</dbReference>
<dbReference type="PANTHER" id="PTHR11567:SF195">
    <property type="entry name" value="ACID PHOSPHATASE, PUTATIVE (AFU_ORTHOLOGUE AFUA_3G14570)-RELATED"/>
    <property type="match status" value="1"/>
</dbReference>
<proteinExistence type="predicted"/>
<gene>
    <name evidence="1" type="ORF">CYFA0S_14e00452g</name>
</gene>
<dbReference type="InterPro" id="IPR029033">
    <property type="entry name" value="His_PPase_superfam"/>
</dbReference>
<dbReference type="SUPFAM" id="SSF53254">
    <property type="entry name" value="Phosphoglycerate mutase-like"/>
    <property type="match status" value="1"/>
</dbReference>
<name>A0A061B3X3_CYBFA</name>
<dbReference type="InterPro" id="IPR050645">
    <property type="entry name" value="Histidine_acid_phosphatase"/>
</dbReference>